<protein>
    <submittedName>
        <fullName evidence="1">Uncharacterized protein</fullName>
    </submittedName>
</protein>
<organism evidence="1 2">
    <name type="scientific">Boeremia exigua</name>
    <dbReference type="NCBI Taxonomy" id="749465"/>
    <lineage>
        <taxon>Eukaryota</taxon>
        <taxon>Fungi</taxon>
        <taxon>Dikarya</taxon>
        <taxon>Ascomycota</taxon>
        <taxon>Pezizomycotina</taxon>
        <taxon>Dothideomycetes</taxon>
        <taxon>Pleosporomycetidae</taxon>
        <taxon>Pleosporales</taxon>
        <taxon>Pleosporineae</taxon>
        <taxon>Didymellaceae</taxon>
        <taxon>Boeremia</taxon>
    </lineage>
</organism>
<dbReference type="Proteomes" id="UP001153331">
    <property type="component" value="Unassembled WGS sequence"/>
</dbReference>
<gene>
    <name evidence="1" type="ORF">OPT61_g9347</name>
</gene>
<proteinExistence type="predicted"/>
<reference evidence="1" key="1">
    <citation type="submission" date="2022-11" db="EMBL/GenBank/DDBJ databases">
        <title>Genome Sequence of Boeremia exigua.</title>
        <authorList>
            <person name="Buettner E."/>
        </authorList>
    </citation>
    <scope>NUCLEOTIDE SEQUENCE</scope>
    <source>
        <strain evidence="1">CU02</strain>
    </source>
</reference>
<dbReference type="EMBL" id="JAPHNI010001090">
    <property type="protein sequence ID" value="KAJ8106729.1"/>
    <property type="molecule type" value="Genomic_DNA"/>
</dbReference>
<name>A0ACC2HUG9_9PLEO</name>
<sequence>MSAVADLLENNSIYIFLNLRGALPGFHWGIFIPTNNPQGEVWHAVNRSGGWFLENKSTNGTPDPMSLCLVLKLGTVTSEHWAALRSALASVPSSGQPSLNTGEAFSCRVWVRDAVRALHDAGVIQLAKAVESIEAFALETAESHRCYIERGTRAALVLNSTGFSVTA</sequence>
<accession>A0ACC2HUG9</accession>
<keyword evidence="2" id="KW-1185">Reference proteome</keyword>
<evidence type="ECO:0000313" key="2">
    <source>
        <dbReference type="Proteomes" id="UP001153331"/>
    </source>
</evidence>
<comment type="caution">
    <text evidence="1">The sequence shown here is derived from an EMBL/GenBank/DDBJ whole genome shotgun (WGS) entry which is preliminary data.</text>
</comment>
<evidence type="ECO:0000313" key="1">
    <source>
        <dbReference type="EMBL" id="KAJ8106729.1"/>
    </source>
</evidence>